<dbReference type="CDD" id="cd13585">
    <property type="entry name" value="PBP2_TMBP_like"/>
    <property type="match status" value="1"/>
</dbReference>
<reference evidence="5" key="2">
    <citation type="journal article" date="2019" name="Int. J. Syst. Evol. Microbiol.">
        <title>The Global Catalogue of Microorganisms (GCM) 10K type strain sequencing project: providing services to taxonomists for standard genome sequencing and annotation.</title>
        <authorList>
            <consortium name="The Broad Institute Genomics Platform"/>
            <consortium name="The Broad Institute Genome Sequencing Center for Infectious Disease"/>
            <person name="Wu L."/>
            <person name="Ma J."/>
        </authorList>
    </citation>
    <scope>NUCLEOTIDE SEQUENCE [LARGE SCALE GENOMIC DNA]</scope>
    <source>
        <strain evidence="5">CGMCC 1.18437</strain>
    </source>
</reference>
<evidence type="ECO:0000256" key="1">
    <source>
        <dbReference type="SAM" id="SignalP"/>
    </source>
</evidence>
<dbReference type="EMBL" id="BNAJ01000001">
    <property type="protein sequence ID" value="GHF29405.1"/>
    <property type="molecule type" value="Genomic_DNA"/>
</dbReference>
<organism evidence="3 4">
    <name type="scientific">Deinococcus metalli</name>
    <dbReference type="NCBI Taxonomy" id="1141878"/>
    <lineage>
        <taxon>Bacteria</taxon>
        <taxon>Thermotogati</taxon>
        <taxon>Deinococcota</taxon>
        <taxon>Deinococci</taxon>
        <taxon>Deinococcales</taxon>
        <taxon>Deinococcaceae</taxon>
        <taxon>Deinococcus</taxon>
    </lineage>
</organism>
<dbReference type="Gene3D" id="3.40.190.10">
    <property type="entry name" value="Periplasmic binding protein-like II"/>
    <property type="match status" value="1"/>
</dbReference>
<proteinExistence type="predicted"/>
<dbReference type="Pfam" id="PF01547">
    <property type="entry name" value="SBP_bac_1"/>
    <property type="match status" value="1"/>
</dbReference>
<evidence type="ECO:0000313" key="3">
    <source>
        <dbReference type="EMBL" id="MBB5375422.1"/>
    </source>
</evidence>
<feature type="chain" id="PRO_5031060465" evidence="1">
    <location>
        <begin position="23"/>
        <end position="413"/>
    </location>
</feature>
<reference evidence="2" key="4">
    <citation type="submission" date="2024-05" db="EMBL/GenBank/DDBJ databases">
        <authorList>
            <person name="Sun Q."/>
            <person name="Zhou Y."/>
        </authorList>
    </citation>
    <scope>NUCLEOTIDE SEQUENCE</scope>
    <source>
        <strain evidence="2">CGMCC 1.18437</strain>
    </source>
</reference>
<reference evidence="2" key="1">
    <citation type="journal article" date="2014" name="Int. J. Syst. Evol. Microbiol.">
        <title>Complete genome of a new Firmicutes species belonging to the dominant human colonic microbiota ('Ruminococcus bicirculans') reveals two chromosomes and a selective capacity to utilize plant glucans.</title>
        <authorList>
            <consortium name="NISC Comparative Sequencing Program"/>
            <person name="Wegmann U."/>
            <person name="Louis P."/>
            <person name="Goesmann A."/>
            <person name="Henrissat B."/>
            <person name="Duncan S.H."/>
            <person name="Flint H.J."/>
        </authorList>
    </citation>
    <scope>NUCLEOTIDE SEQUENCE</scope>
    <source>
        <strain evidence="2">CGMCC 1.18437</strain>
    </source>
</reference>
<gene>
    <name evidence="2" type="ORF">GCM10017781_01730</name>
    <name evidence="3" type="ORF">HNQ07_000866</name>
</gene>
<dbReference type="Proteomes" id="UP000619376">
    <property type="component" value="Unassembled WGS sequence"/>
</dbReference>
<protein>
    <submittedName>
        <fullName evidence="3">Putative chitobiose transport system substrate-binding protein</fullName>
    </submittedName>
    <submittedName>
        <fullName evidence="2">Sugar ABC transporter substrate-binding protein</fullName>
    </submittedName>
</protein>
<keyword evidence="5" id="KW-1185">Reference proteome</keyword>
<comment type="caution">
    <text evidence="3">The sequence shown here is derived from an EMBL/GenBank/DDBJ whole genome shotgun (WGS) entry which is preliminary data.</text>
</comment>
<sequence>MKRATLGLLSAALIATASTASAQKTTLEFWTISLAPLFNDEMNRLVTAFQKDNPDVELKWVDVPASAMEQKLLAAVASGRPPAAVNLSSDMAVKLVQQGALEPLTLSDAQKKLYFASPLSTFTFDGKVMGVPWYWAPKVVAYNTEIFKKAGLDPANPPRTIQTLISAAKQIKDKTGNYGFMPNINGINMLYVFQEAGLPIFTKDGSAAVFNGPEHVKLLETYVDLYKKGYIPEDTMRRGFTAATELYSAGKLGMLITGPQFILRVANDNKAIYDVTKVAPYPINIAGNVIHTPLMGFTVPKGVRDKALAQKLALFLTNDVNQLQFSRVTKTTFPSTVKASTDKFFKQGAANAIDQGKLVSSTELKKARDLTLVYPDASKLNKVFKDNVEAAMAGQKTAKQALDDIVKAWNASL</sequence>
<keyword evidence="1" id="KW-0732">Signal</keyword>
<dbReference type="RefSeq" id="WP_184109632.1">
    <property type="nucleotide sequence ID" value="NZ_BNAJ01000001.1"/>
</dbReference>
<dbReference type="InterPro" id="IPR050490">
    <property type="entry name" value="Bact_solute-bd_prot1"/>
</dbReference>
<reference evidence="3 4" key="3">
    <citation type="submission" date="2020-08" db="EMBL/GenBank/DDBJ databases">
        <title>Genomic Encyclopedia of Type Strains, Phase IV (KMG-IV): sequencing the most valuable type-strain genomes for metagenomic binning, comparative biology and taxonomic classification.</title>
        <authorList>
            <person name="Goeker M."/>
        </authorList>
    </citation>
    <scope>NUCLEOTIDE SEQUENCE [LARGE SCALE GENOMIC DNA]</scope>
    <source>
        <strain evidence="3 4">DSM 27521</strain>
    </source>
</reference>
<dbReference type="InterPro" id="IPR006059">
    <property type="entry name" value="SBP"/>
</dbReference>
<dbReference type="SUPFAM" id="SSF53850">
    <property type="entry name" value="Periplasmic binding protein-like II"/>
    <property type="match status" value="1"/>
</dbReference>
<dbReference type="AlphaFoldDB" id="A0A7W8KC25"/>
<dbReference type="EMBL" id="JACHFK010000001">
    <property type="protein sequence ID" value="MBB5375422.1"/>
    <property type="molecule type" value="Genomic_DNA"/>
</dbReference>
<dbReference type="PANTHER" id="PTHR43649:SF12">
    <property type="entry name" value="DIACETYLCHITOBIOSE BINDING PROTEIN DASA"/>
    <property type="match status" value="1"/>
</dbReference>
<dbReference type="Proteomes" id="UP000539473">
    <property type="component" value="Unassembled WGS sequence"/>
</dbReference>
<accession>A0A7W8KC25</accession>
<name>A0A7W8KC25_9DEIO</name>
<feature type="signal peptide" evidence="1">
    <location>
        <begin position="1"/>
        <end position="22"/>
    </location>
</feature>
<evidence type="ECO:0000313" key="4">
    <source>
        <dbReference type="Proteomes" id="UP000539473"/>
    </source>
</evidence>
<evidence type="ECO:0000313" key="2">
    <source>
        <dbReference type="EMBL" id="GHF29405.1"/>
    </source>
</evidence>
<evidence type="ECO:0000313" key="5">
    <source>
        <dbReference type="Proteomes" id="UP000619376"/>
    </source>
</evidence>
<dbReference type="PANTHER" id="PTHR43649">
    <property type="entry name" value="ARABINOSE-BINDING PROTEIN-RELATED"/>
    <property type="match status" value="1"/>
</dbReference>